<evidence type="ECO:0000313" key="5">
    <source>
        <dbReference type="Proteomes" id="UP001333110"/>
    </source>
</evidence>
<dbReference type="Pfam" id="PF25566">
    <property type="entry name" value="RIMB1_N"/>
    <property type="match status" value="1"/>
</dbReference>
<feature type="region of interest" description="Disordered" evidence="2">
    <location>
        <begin position="1"/>
        <end position="21"/>
    </location>
</feature>
<keyword evidence="5" id="KW-1185">Reference proteome</keyword>
<proteinExistence type="predicted"/>
<dbReference type="InterPro" id="IPR057950">
    <property type="entry name" value="RIMB1/RIM3A-C-like_N"/>
</dbReference>
<comment type="caution">
    <text evidence="4">The sequence shown here is derived from an EMBL/GenBank/DDBJ whole genome shotgun (WGS) entry which is preliminary data.</text>
</comment>
<feature type="region of interest" description="Disordered" evidence="2">
    <location>
        <begin position="506"/>
        <end position="656"/>
    </location>
</feature>
<reference evidence="4 5" key="1">
    <citation type="journal article" date="2023" name="J. Hered.">
        <title>Chromosome-level genome of the wood stork (Mycteria americana) provides insight into avian chromosome evolution.</title>
        <authorList>
            <person name="Flamio R. Jr."/>
            <person name="Ramstad K.M."/>
        </authorList>
    </citation>
    <scope>NUCLEOTIDE SEQUENCE [LARGE SCALE GENOMIC DNA]</scope>
    <source>
        <strain evidence="4">JAX WOST 10</strain>
    </source>
</reference>
<feature type="compositionally biased region" description="Polar residues" evidence="2">
    <location>
        <begin position="1"/>
        <end position="12"/>
    </location>
</feature>
<dbReference type="InterPro" id="IPR040325">
    <property type="entry name" value="RIMBP1/2/3"/>
</dbReference>
<dbReference type="PANTHER" id="PTHR14234">
    <property type="entry name" value="RIM BINDING PROTEIN-RELATED"/>
    <property type="match status" value="1"/>
</dbReference>
<evidence type="ECO:0000256" key="1">
    <source>
        <dbReference type="SAM" id="Coils"/>
    </source>
</evidence>
<name>A0AAN7P2I6_MYCAM</name>
<evidence type="ECO:0000313" key="4">
    <source>
        <dbReference type="EMBL" id="KAK4825535.1"/>
    </source>
</evidence>
<feature type="domain" description="RIMB1/RIM3A-C-like N-terminal" evidence="3">
    <location>
        <begin position="165"/>
        <end position="294"/>
    </location>
</feature>
<protein>
    <recommendedName>
        <fullName evidence="3">RIMB1/RIM3A-C-like N-terminal domain-containing protein</fullName>
    </recommendedName>
</protein>
<dbReference type="Gene3D" id="2.30.30.40">
    <property type="entry name" value="SH3 Domains"/>
    <property type="match status" value="1"/>
</dbReference>
<evidence type="ECO:0000259" key="3">
    <source>
        <dbReference type="Pfam" id="PF25566"/>
    </source>
</evidence>
<feature type="compositionally biased region" description="Polar residues" evidence="2">
    <location>
        <begin position="604"/>
        <end position="645"/>
    </location>
</feature>
<feature type="compositionally biased region" description="Basic and acidic residues" evidence="2">
    <location>
        <begin position="594"/>
        <end position="603"/>
    </location>
</feature>
<dbReference type="Proteomes" id="UP001333110">
    <property type="component" value="Unassembled WGS sequence"/>
</dbReference>
<accession>A0AAN7P2I6</accession>
<dbReference type="AlphaFoldDB" id="A0AAN7P2I6"/>
<dbReference type="InterPro" id="IPR036028">
    <property type="entry name" value="SH3-like_dom_sf"/>
</dbReference>
<dbReference type="EMBL" id="JAUNZN010000002">
    <property type="protein sequence ID" value="KAK4825535.1"/>
    <property type="molecule type" value="Genomic_DNA"/>
</dbReference>
<evidence type="ECO:0000256" key="2">
    <source>
        <dbReference type="SAM" id="MobiDB-lite"/>
    </source>
</evidence>
<dbReference type="PANTHER" id="PTHR14234:SF20">
    <property type="entry name" value="PERIPHERAL-TYPE BENZODIAZEPINE RECEPTOR-ASSOCIATED PROTEIN 1"/>
    <property type="match status" value="1"/>
</dbReference>
<feature type="coiled-coil region" evidence="1">
    <location>
        <begin position="342"/>
        <end position="404"/>
    </location>
</feature>
<gene>
    <name evidence="4" type="ORF">QYF61_000112</name>
</gene>
<keyword evidence="1" id="KW-0175">Coiled coil</keyword>
<feature type="coiled-coil region" evidence="1">
    <location>
        <begin position="206"/>
        <end position="240"/>
    </location>
</feature>
<sequence length="703" mass="77854">MTSGDCWQQRSVANGPLPIPSAMRRDGAGWGLVACSCPLPRRGLAQAPSSPAQKEERWRELEALRPELEGKRLCSHELCRWAGPEGRPGHQGHQKMQSSCSPDGNGPQALAAASHQIKPQVLQERPPERHSTGQQTTWQAVADALLQVPEPGWEDLVLPGSACNQLLEQNARLQHALEDPERQRGALEMHNRLLRRRSSPEACKEAERLQQKNAKLAALTEQLKERCRHLQETIEHLMNTPVPLPIQTSTKDLGMKSFLQQRAGERRESARALLAQDQQNEVSQKAAEKLQAQLAAEEEGSYYMSTLSQKCGELQVQLMEMTDKNTRVAEENSRLRGQMRWAEKVQAENADLKGELTRVAEERNSVIQAIGCLPTQLEDAECKLKAVREMAESAQTEVKRDHEEAMQVFRAQSQLGQRTVFLLSEEDPASEREELVADKQVVVLQALGLKVDEDGWSVGELVDGTRGFIPSNFAEEVSDDDLENKNWNDPRYYMFRLSPILEEDEEDLDNGETSGGQPDEASGHSGGKAKAKFMKSGWKETSKAIGGTSGRHASPRRCEGPPPRCSRGAPRCSRLRQPGRTPELSPEPWSPTEAQDRRIDRNSALESVSQPGNCSLRSRSNTADALADTQPQAADTAHSCPSAQHPSAPGRRPPLLCLPDVAFERDCGIPKGCADGQDNPQTRGKVWSKGDIPLVDEDQVREH</sequence>
<feature type="region of interest" description="Disordered" evidence="2">
    <location>
        <begin position="668"/>
        <end position="703"/>
    </location>
</feature>
<organism evidence="4 5">
    <name type="scientific">Mycteria americana</name>
    <name type="common">Wood stork</name>
    <dbReference type="NCBI Taxonomy" id="33587"/>
    <lineage>
        <taxon>Eukaryota</taxon>
        <taxon>Metazoa</taxon>
        <taxon>Chordata</taxon>
        <taxon>Craniata</taxon>
        <taxon>Vertebrata</taxon>
        <taxon>Euteleostomi</taxon>
        <taxon>Archelosauria</taxon>
        <taxon>Archosauria</taxon>
        <taxon>Dinosauria</taxon>
        <taxon>Saurischia</taxon>
        <taxon>Theropoda</taxon>
        <taxon>Coelurosauria</taxon>
        <taxon>Aves</taxon>
        <taxon>Neognathae</taxon>
        <taxon>Neoaves</taxon>
        <taxon>Aequornithes</taxon>
        <taxon>Ciconiiformes</taxon>
        <taxon>Ciconiidae</taxon>
        <taxon>Mycteria</taxon>
    </lineage>
</organism>
<dbReference type="SUPFAM" id="SSF50044">
    <property type="entry name" value="SH3-domain"/>
    <property type="match status" value="1"/>
</dbReference>
<feature type="region of interest" description="Disordered" evidence="2">
    <location>
        <begin position="85"/>
        <end position="135"/>
    </location>
</feature>
<dbReference type="GO" id="GO:0030156">
    <property type="term" value="F:benzodiazepine receptor binding"/>
    <property type="evidence" value="ECO:0007669"/>
    <property type="project" value="TreeGrafter"/>
</dbReference>